<evidence type="ECO:0000256" key="1">
    <source>
        <dbReference type="SAM" id="MobiDB-lite"/>
    </source>
</evidence>
<proteinExistence type="predicted"/>
<dbReference type="GO" id="GO:1990112">
    <property type="term" value="C:RQC complex"/>
    <property type="evidence" value="ECO:0007669"/>
    <property type="project" value="TreeGrafter"/>
</dbReference>
<gene>
    <name evidence="2" type="ORF">RHGRI_011957</name>
</gene>
<feature type="region of interest" description="Disordered" evidence="1">
    <location>
        <begin position="234"/>
        <end position="263"/>
    </location>
</feature>
<evidence type="ECO:0000313" key="3">
    <source>
        <dbReference type="Proteomes" id="UP000823749"/>
    </source>
</evidence>
<dbReference type="PANTHER" id="PTHR22684">
    <property type="entry name" value="NULP1-RELATED"/>
    <property type="match status" value="1"/>
</dbReference>
<sequence>MAVATSVLSTRWKQFWTLVTSVDFDDKLMLQRQKSNRAALQMIFASFVDRVLERVSCLDKFRLKCCQSYDVSHVNAWVAAPLKYPIEEFDLSIPVKNSANHVLPLDLSSCRTLVRSLSVDSVDCVIMGSWSQRIGMSRLLRKVLKEQESLCQPKDEEHEVDDGDSSESLDSPPPVSLNPFDLLNDDDYGQDQAKLRVLYFLDLQVSEAEIADEPLVGKSDEKEPSLVKATINTLPSSNHKAKRKKKKKTKEDPSVDAQDSGKPLDEMVEKFSVEVNVSSHLSVLSGPLKAKPANVEVGDSLLKQCMTDILQVDPKYLRAENELRRIFGSKVVNSFQKNQQTRSSGHIRGGRRGSHNHRRVILVSPSEHWPRWDGSLLMEFLETRDGYHYFKYAHSSLYSQAQRAFEAAKAIHDPNGIANILMHHPYHLDSLIAMAEYFSFSGEQPMSAEFIAKCLYALECAWHPMFNPLQGKCQLKYSHETNRPLFHALFDHMKNMDRRGCHRSALEICKLLLSLDSDDRKGALCCIDYFSLRSKEYTWLEHFSGEYRHDNSLWLFPNFSFSLAVCRFYLELEGSSKDTGMKSGKATSTDLMKQALMLHPTVLKKLVEKVPLKDQAWKNILQHSYFGSDQIGIPSLDHLINIYVARSYLIWRLPDLQKLLKNSALLVIETLKHNSSEARDWACVRKEAFPSEKNEYSHLLVSDFSDSVPTMPPEMLQNFMVDPRMREEVQNGGQVANPRAPRDVANRNPLVVLFESMLPWVDYGGRDGVVEEEDDQQNHNGHRLDDNEH</sequence>
<dbReference type="Pfam" id="PF04910">
    <property type="entry name" value="Tcf25"/>
    <property type="match status" value="1"/>
</dbReference>
<name>A0AAV6KPU7_9ERIC</name>
<dbReference type="PANTHER" id="PTHR22684:SF0">
    <property type="entry name" value="RIBOSOME QUALITY CONTROL COMPLEX SUBUNIT TCF25"/>
    <property type="match status" value="1"/>
</dbReference>
<dbReference type="Proteomes" id="UP000823749">
    <property type="component" value="Chromosome 4"/>
</dbReference>
<evidence type="ECO:0000313" key="2">
    <source>
        <dbReference type="EMBL" id="KAG5554264.1"/>
    </source>
</evidence>
<evidence type="ECO:0008006" key="4">
    <source>
        <dbReference type="Google" id="ProtNLM"/>
    </source>
</evidence>
<dbReference type="EMBL" id="JACTNZ010000004">
    <property type="protein sequence ID" value="KAG5554264.1"/>
    <property type="molecule type" value="Genomic_DNA"/>
</dbReference>
<comment type="caution">
    <text evidence="2">The sequence shown here is derived from an EMBL/GenBank/DDBJ whole genome shotgun (WGS) entry which is preliminary data.</text>
</comment>
<reference evidence="2" key="1">
    <citation type="submission" date="2020-08" db="EMBL/GenBank/DDBJ databases">
        <title>Plant Genome Project.</title>
        <authorList>
            <person name="Zhang R.-G."/>
        </authorList>
    </citation>
    <scope>NUCLEOTIDE SEQUENCE</scope>
    <source>
        <strain evidence="2">WSP0</strain>
        <tissue evidence="2">Leaf</tissue>
    </source>
</reference>
<keyword evidence="3" id="KW-1185">Reference proteome</keyword>
<dbReference type="AlphaFoldDB" id="A0AAV6KPU7"/>
<organism evidence="2 3">
    <name type="scientific">Rhododendron griersonianum</name>
    <dbReference type="NCBI Taxonomy" id="479676"/>
    <lineage>
        <taxon>Eukaryota</taxon>
        <taxon>Viridiplantae</taxon>
        <taxon>Streptophyta</taxon>
        <taxon>Embryophyta</taxon>
        <taxon>Tracheophyta</taxon>
        <taxon>Spermatophyta</taxon>
        <taxon>Magnoliopsida</taxon>
        <taxon>eudicotyledons</taxon>
        <taxon>Gunneridae</taxon>
        <taxon>Pentapetalae</taxon>
        <taxon>asterids</taxon>
        <taxon>Ericales</taxon>
        <taxon>Ericaceae</taxon>
        <taxon>Ericoideae</taxon>
        <taxon>Rhodoreae</taxon>
        <taxon>Rhododendron</taxon>
    </lineage>
</organism>
<dbReference type="InterPro" id="IPR006994">
    <property type="entry name" value="TCF25/Rqc1"/>
</dbReference>
<protein>
    <recommendedName>
        <fullName evidence="4">Transcription factor 25</fullName>
    </recommendedName>
</protein>
<feature type="compositionally biased region" description="Acidic residues" evidence="1">
    <location>
        <begin position="158"/>
        <end position="167"/>
    </location>
</feature>
<feature type="region of interest" description="Disordered" evidence="1">
    <location>
        <begin position="151"/>
        <end position="183"/>
    </location>
</feature>
<accession>A0AAV6KPU7</accession>
<feature type="compositionally biased region" description="Basic residues" evidence="1">
    <location>
        <begin position="239"/>
        <end position="248"/>
    </location>
</feature>